<dbReference type="InterPro" id="IPR042054">
    <property type="entry name" value="YegD-like"/>
</dbReference>
<accession>A0ABV2BXZ2</accession>
<reference evidence="1 2" key="1">
    <citation type="submission" date="2024-06" db="EMBL/GenBank/DDBJ databases">
        <authorList>
            <person name="Li F."/>
        </authorList>
    </citation>
    <scope>NUCLEOTIDE SEQUENCE [LARGE SCALE GENOMIC DNA]</scope>
    <source>
        <strain evidence="1 2">GXAS 311</strain>
    </source>
</reference>
<dbReference type="Pfam" id="PF00012">
    <property type="entry name" value="HSP70"/>
    <property type="match status" value="1"/>
</dbReference>
<dbReference type="InterPro" id="IPR013126">
    <property type="entry name" value="Hsp_70_fam"/>
</dbReference>
<dbReference type="SUPFAM" id="SSF53067">
    <property type="entry name" value="Actin-like ATPase domain"/>
    <property type="match status" value="2"/>
</dbReference>
<dbReference type="InterPro" id="IPR018181">
    <property type="entry name" value="Heat_shock_70_CS"/>
</dbReference>
<dbReference type="Proteomes" id="UP001548189">
    <property type="component" value="Unassembled WGS sequence"/>
</dbReference>
<dbReference type="CDD" id="cd10231">
    <property type="entry name" value="ASKHA_NBD_HSP70_YegD-like"/>
    <property type="match status" value="1"/>
</dbReference>
<dbReference type="Gene3D" id="3.90.640.10">
    <property type="entry name" value="Actin, Chain A, domain 4"/>
    <property type="match status" value="1"/>
</dbReference>
<dbReference type="Gene3D" id="3.30.420.40">
    <property type="match status" value="2"/>
</dbReference>
<protein>
    <submittedName>
        <fullName evidence="1">Molecular chaperone</fullName>
    </submittedName>
</protein>
<dbReference type="NCBIfam" id="NF008673">
    <property type="entry name" value="PRK11678.1"/>
    <property type="match status" value="1"/>
</dbReference>
<gene>
    <name evidence="1" type="primary">yegD</name>
    <name evidence="1" type="ORF">ABVT43_16775</name>
</gene>
<dbReference type="PANTHER" id="PTHR19375">
    <property type="entry name" value="HEAT SHOCK PROTEIN 70KDA"/>
    <property type="match status" value="1"/>
</dbReference>
<comment type="caution">
    <text evidence="1">The sequence shown here is derived from an EMBL/GenBank/DDBJ whole genome shotgun (WGS) entry which is preliminary data.</text>
</comment>
<dbReference type="EMBL" id="JBEVCJ010000028">
    <property type="protein sequence ID" value="MET1256798.1"/>
    <property type="molecule type" value="Genomic_DNA"/>
</dbReference>
<dbReference type="InterPro" id="IPR043129">
    <property type="entry name" value="ATPase_NBD"/>
</dbReference>
<evidence type="ECO:0000313" key="1">
    <source>
        <dbReference type="EMBL" id="MET1256798.1"/>
    </source>
</evidence>
<organism evidence="1 2">
    <name type="scientific">Aliikangiella maris</name>
    <dbReference type="NCBI Taxonomy" id="3162458"/>
    <lineage>
        <taxon>Bacteria</taxon>
        <taxon>Pseudomonadati</taxon>
        <taxon>Pseudomonadota</taxon>
        <taxon>Gammaproteobacteria</taxon>
        <taxon>Oceanospirillales</taxon>
        <taxon>Pleioneaceae</taxon>
        <taxon>Aliikangiella</taxon>
    </lineage>
</organism>
<name>A0ABV2BXZ2_9GAMM</name>
<evidence type="ECO:0000313" key="2">
    <source>
        <dbReference type="Proteomes" id="UP001548189"/>
    </source>
</evidence>
<keyword evidence="2" id="KW-1185">Reference proteome</keyword>
<dbReference type="PROSITE" id="PS00329">
    <property type="entry name" value="HSP70_2"/>
    <property type="match status" value="1"/>
</dbReference>
<sequence>MFAGLDYGTSNSAIGVINNNNPQLLSLQTESCFLPSTLYTLDRSFICEFLAKNLPEKTRTEYIKLRQQQLQKALSTRRLLDIAPNETTHFFGQQAIDEYIAFPEDGLFIKSPKSFLGSTGLAPNQLAFFEDLVTAMLLHIKLTAETQLQHAIDKVVIGRPINFQGVNSEKSNKQAIDIMTLAASRCGYQAIEFLYEPLAAGVDFESGLQQDKIVLVVDIGGGTTDCSIVKMGPSFIHNTQREKDFLAHSGSRVGGNDLDIALAFAHFMPLFGLGEMQNNQIELPIAPFWSAVSINNVGEQSRFSSDEFARELVVLKRNAVLPARVDRLIHMQKNKLNHRLVRSAELTKIALSDKPSLEVNLDYIEKNLVTHVDTSAFEVAIKRPIQQIQSLISEAVTQAQTQPDIIYITGGSAKSPTIQKIVNQALPGIPVLDGDYYGSVAAGLTKWAERIWQ</sequence>
<proteinExistence type="predicted"/>